<dbReference type="NCBIfam" id="TIGR04023">
    <property type="entry name" value="PPOX_MSMEG_5819"/>
    <property type="match status" value="1"/>
</dbReference>
<feature type="domain" description="Pyridoxamine 5'-phosphate oxidase N-terminal" evidence="2">
    <location>
        <begin position="9"/>
        <end position="103"/>
    </location>
</feature>
<dbReference type="InterPro" id="IPR012349">
    <property type="entry name" value="Split_barrel_FMN-bd"/>
</dbReference>
<dbReference type="Proteomes" id="UP001614394">
    <property type="component" value="Unassembled WGS sequence"/>
</dbReference>
<evidence type="ECO:0000256" key="1">
    <source>
        <dbReference type="ARBA" id="ARBA00023002"/>
    </source>
</evidence>
<evidence type="ECO:0000313" key="3">
    <source>
        <dbReference type="EMBL" id="MFI9102603.1"/>
    </source>
</evidence>
<evidence type="ECO:0000259" key="2">
    <source>
        <dbReference type="Pfam" id="PF01243"/>
    </source>
</evidence>
<reference evidence="3 4" key="1">
    <citation type="submission" date="2024-10" db="EMBL/GenBank/DDBJ databases">
        <title>The Natural Products Discovery Center: Release of the First 8490 Sequenced Strains for Exploring Actinobacteria Biosynthetic Diversity.</title>
        <authorList>
            <person name="Kalkreuter E."/>
            <person name="Kautsar S.A."/>
            <person name="Yang D."/>
            <person name="Bader C.D."/>
            <person name="Teijaro C.N."/>
            <person name="Fluegel L."/>
            <person name="Davis C.M."/>
            <person name="Simpson J.R."/>
            <person name="Lauterbach L."/>
            <person name="Steele A.D."/>
            <person name="Gui C."/>
            <person name="Meng S."/>
            <person name="Li G."/>
            <person name="Viehrig K."/>
            <person name="Ye F."/>
            <person name="Su P."/>
            <person name="Kiefer A.F."/>
            <person name="Nichols A."/>
            <person name="Cepeda A.J."/>
            <person name="Yan W."/>
            <person name="Fan B."/>
            <person name="Jiang Y."/>
            <person name="Adhikari A."/>
            <person name="Zheng C.-J."/>
            <person name="Schuster L."/>
            <person name="Cowan T.M."/>
            <person name="Smanski M.J."/>
            <person name="Chevrette M.G."/>
            <person name="De Carvalho L.P.S."/>
            <person name="Shen B."/>
        </authorList>
    </citation>
    <scope>NUCLEOTIDE SEQUENCE [LARGE SCALE GENOMIC DNA]</scope>
    <source>
        <strain evidence="3 4">NPDC053399</strain>
    </source>
</reference>
<keyword evidence="4" id="KW-1185">Reference proteome</keyword>
<name>A0ABW8C919_9ACTN</name>
<gene>
    <name evidence="3" type="ORF">ACIGXA_18995</name>
</gene>
<keyword evidence="1 3" id="KW-0560">Oxidoreductase</keyword>
<accession>A0ABW8C919</accession>
<dbReference type="EC" id="1.-.-.-" evidence="3"/>
<comment type="caution">
    <text evidence="3">The sequence shown here is derived from an EMBL/GenBank/DDBJ whole genome shotgun (WGS) entry which is preliminary data.</text>
</comment>
<dbReference type="Gene3D" id="2.30.110.10">
    <property type="entry name" value="Electron Transport, Fmn-binding Protein, Chain A"/>
    <property type="match status" value="1"/>
</dbReference>
<dbReference type="PANTHER" id="PTHR35176:SF6">
    <property type="entry name" value="HEME OXYGENASE HI_0854-RELATED"/>
    <property type="match status" value="1"/>
</dbReference>
<dbReference type="PANTHER" id="PTHR35176">
    <property type="entry name" value="HEME OXYGENASE HI_0854-RELATED"/>
    <property type="match status" value="1"/>
</dbReference>
<dbReference type="InterPro" id="IPR052019">
    <property type="entry name" value="F420H2_bilvrd_red/Heme_oxyg"/>
</dbReference>
<dbReference type="Pfam" id="PF01243">
    <property type="entry name" value="PNPOx_N"/>
    <property type="match status" value="1"/>
</dbReference>
<protein>
    <submittedName>
        <fullName evidence="3">PPOX class F420-dependent oxidoreductase</fullName>
        <ecNumber evidence="3">1.-.-.-</ecNumber>
    </submittedName>
</protein>
<sequence>MTIFSADERAYLDEQKLGRLATVDGKGQPQANAVGFVVRDDGSIDIGGYAMGTTKKWRNIAGNPLVSLIVDDIVTHHPWAVRGIEIRGDAEQLTGAHDLGAYLSPEVIRIRPRRVITWGIEGGEPGMHGRTVSEDAL</sequence>
<proteinExistence type="predicted"/>
<organism evidence="3 4">
    <name type="scientific">Streptomyces fildesensis</name>
    <dbReference type="NCBI Taxonomy" id="375757"/>
    <lineage>
        <taxon>Bacteria</taxon>
        <taxon>Bacillati</taxon>
        <taxon>Actinomycetota</taxon>
        <taxon>Actinomycetes</taxon>
        <taxon>Kitasatosporales</taxon>
        <taxon>Streptomycetaceae</taxon>
        <taxon>Streptomyces</taxon>
    </lineage>
</organism>
<dbReference type="GO" id="GO:0016491">
    <property type="term" value="F:oxidoreductase activity"/>
    <property type="evidence" value="ECO:0007669"/>
    <property type="project" value="UniProtKB-KW"/>
</dbReference>
<dbReference type="EMBL" id="JBITYG010000005">
    <property type="protein sequence ID" value="MFI9102603.1"/>
    <property type="molecule type" value="Genomic_DNA"/>
</dbReference>
<evidence type="ECO:0000313" key="4">
    <source>
        <dbReference type="Proteomes" id="UP001614394"/>
    </source>
</evidence>
<dbReference type="SUPFAM" id="SSF50475">
    <property type="entry name" value="FMN-binding split barrel"/>
    <property type="match status" value="1"/>
</dbReference>
<dbReference type="InterPro" id="IPR024031">
    <property type="entry name" value="MSMEG_5819/OxyR"/>
</dbReference>
<dbReference type="InterPro" id="IPR011576">
    <property type="entry name" value="Pyridox_Oxase_N"/>
</dbReference>
<dbReference type="RefSeq" id="WP_399650489.1">
    <property type="nucleotide sequence ID" value="NZ_JBITYG010000005.1"/>
</dbReference>